<feature type="transmembrane region" description="Helical" evidence="11">
    <location>
        <begin position="30"/>
        <end position="49"/>
    </location>
</feature>
<dbReference type="GO" id="GO:0015627">
    <property type="term" value="C:type II protein secretion system complex"/>
    <property type="evidence" value="ECO:0007669"/>
    <property type="project" value="InterPro"/>
</dbReference>
<sequence>MKILAAFQPSACLRAGSTRTASKGFTAIELLVVISILGILAALAAPSFTPLMERWRVRQVNEALQSSLYLARSEAIKRGGNVVVKKLPNNTNNCTTASGTNDWGCGWVVCDASANATCNPSGTILQRYDAPPKVEVTRSAGGETITIDRWGAVTTYIGISVVPQGKPTTDPATRGVCMSSGGRIRATLPEDTPCTS</sequence>
<feature type="domain" description="General secretion pathway GspH" evidence="12">
    <location>
        <begin position="62"/>
        <end position="182"/>
    </location>
</feature>
<evidence type="ECO:0000259" key="12">
    <source>
        <dbReference type="Pfam" id="PF12019"/>
    </source>
</evidence>
<proteinExistence type="inferred from homology"/>
<keyword evidence="14" id="KW-1185">Reference proteome</keyword>
<protein>
    <recommendedName>
        <fullName evidence="2">Type II secretion system protein H</fullName>
    </recommendedName>
    <alternativeName>
        <fullName evidence="10">General secretion pathway protein H</fullName>
    </alternativeName>
</protein>
<evidence type="ECO:0000256" key="8">
    <source>
        <dbReference type="ARBA" id="ARBA00023136"/>
    </source>
</evidence>
<evidence type="ECO:0000256" key="4">
    <source>
        <dbReference type="ARBA" id="ARBA00022481"/>
    </source>
</evidence>
<evidence type="ECO:0000256" key="11">
    <source>
        <dbReference type="SAM" id="Phobius"/>
    </source>
</evidence>
<dbReference type="Proteomes" id="UP000663903">
    <property type="component" value="Chromosome"/>
</dbReference>
<organism evidence="13 14">
    <name type="scientific">Ottowia testudinis</name>
    <dbReference type="NCBI Taxonomy" id="2816950"/>
    <lineage>
        <taxon>Bacteria</taxon>
        <taxon>Pseudomonadati</taxon>
        <taxon>Pseudomonadota</taxon>
        <taxon>Betaproteobacteria</taxon>
        <taxon>Burkholderiales</taxon>
        <taxon>Comamonadaceae</taxon>
        <taxon>Ottowia</taxon>
    </lineage>
</organism>
<dbReference type="InterPro" id="IPR045584">
    <property type="entry name" value="Pilin-like"/>
</dbReference>
<dbReference type="KEGG" id="otd:J1M35_17015"/>
<evidence type="ECO:0000256" key="2">
    <source>
        <dbReference type="ARBA" id="ARBA00021549"/>
    </source>
</evidence>
<keyword evidence="4" id="KW-0488">Methylation</keyword>
<keyword evidence="8 11" id="KW-0472">Membrane</keyword>
<keyword evidence="6 11" id="KW-0812">Transmembrane</keyword>
<comment type="subcellular location">
    <subcellularLocation>
        <location evidence="1">Cell inner membrane</location>
        <topology evidence="1">Single-pass membrane protein</topology>
    </subcellularLocation>
</comment>
<dbReference type="InterPro" id="IPR012902">
    <property type="entry name" value="N_methyl_site"/>
</dbReference>
<dbReference type="GO" id="GO:0015628">
    <property type="term" value="P:protein secretion by the type II secretion system"/>
    <property type="evidence" value="ECO:0007669"/>
    <property type="project" value="InterPro"/>
</dbReference>
<dbReference type="Gene3D" id="3.55.40.10">
    <property type="entry name" value="minor pseudopilin epsh domain"/>
    <property type="match status" value="1"/>
</dbReference>
<evidence type="ECO:0000256" key="1">
    <source>
        <dbReference type="ARBA" id="ARBA00004377"/>
    </source>
</evidence>
<keyword evidence="7 11" id="KW-1133">Transmembrane helix</keyword>
<evidence type="ECO:0000313" key="14">
    <source>
        <dbReference type="Proteomes" id="UP000663903"/>
    </source>
</evidence>
<evidence type="ECO:0000313" key="13">
    <source>
        <dbReference type="EMBL" id="QTD47444.1"/>
    </source>
</evidence>
<dbReference type="EMBL" id="CP071796">
    <property type="protein sequence ID" value="QTD47444.1"/>
    <property type="molecule type" value="Genomic_DNA"/>
</dbReference>
<keyword evidence="5" id="KW-0997">Cell inner membrane</keyword>
<dbReference type="Pfam" id="PF07963">
    <property type="entry name" value="N_methyl"/>
    <property type="match status" value="1"/>
</dbReference>
<dbReference type="AlphaFoldDB" id="A0A975CNH2"/>
<reference evidence="13" key="1">
    <citation type="submission" date="2021-03" db="EMBL/GenBank/DDBJ databases">
        <title>Ottowia sp. 27C isolated from the cloaca of a Giant Asian pond turtle (Heosemys grandis).</title>
        <authorList>
            <person name="Spergser J."/>
            <person name="Busse H.-J."/>
        </authorList>
    </citation>
    <scope>NUCLEOTIDE SEQUENCE</scope>
    <source>
        <strain evidence="13">27C</strain>
    </source>
</reference>
<keyword evidence="3" id="KW-1003">Cell membrane</keyword>
<dbReference type="NCBIfam" id="TIGR02532">
    <property type="entry name" value="IV_pilin_GFxxxE"/>
    <property type="match status" value="1"/>
</dbReference>
<dbReference type="GO" id="GO:0005886">
    <property type="term" value="C:plasma membrane"/>
    <property type="evidence" value="ECO:0007669"/>
    <property type="project" value="UniProtKB-SubCell"/>
</dbReference>
<evidence type="ECO:0000256" key="7">
    <source>
        <dbReference type="ARBA" id="ARBA00022989"/>
    </source>
</evidence>
<evidence type="ECO:0000256" key="3">
    <source>
        <dbReference type="ARBA" id="ARBA00022475"/>
    </source>
</evidence>
<dbReference type="Pfam" id="PF12019">
    <property type="entry name" value="GspH"/>
    <property type="match status" value="1"/>
</dbReference>
<gene>
    <name evidence="13" type="ORF">J1M35_17015</name>
</gene>
<evidence type="ECO:0000256" key="6">
    <source>
        <dbReference type="ARBA" id="ARBA00022692"/>
    </source>
</evidence>
<comment type="similarity">
    <text evidence="9">Belongs to the GSP H family.</text>
</comment>
<name>A0A975CNH2_9BURK</name>
<dbReference type="InterPro" id="IPR022346">
    <property type="entry name" value="T2SS_GspH"/>
</dbReference>
<evidence type="ECO:0000256" key="5">
    <source>
        <dbReference type="ARBA" id="ARBA00022519"/>
    </source>
</evidence>
<dbReference type="SUPFAM" id="SSF54523">
    <property type="entry name" value="Pili subunits"/>
    <property type="match status" value="1"/>
</dbReference>
<evidence type="ECO:0000256" key="9">
    <source>
        <dbReference type="ARBA" id="ARBA00025772"/>
    </source>
</evidence>
<evidence type="ECO:0000256" key="10">
    <source>
        <dbReference type="ARBA" id="ARBA00030775"/>
    </source>
</evidence>
<accession>A0A975CNH2</accession>